<accession>A0A4Y8L8N3</accession>
<dbReference type="AlphaFoldDB" id="A0A4Y8L8N3"/>
<evidence type="ECO:0000259" key="1">
    <source>
        <dbReference type="PROSITE" id="PS50943"/>
    </source>
</evidence>
<proteinExistence type="predicted"/>
<evidence type="ECO:0000313" key="2">
    <source>
        <dbReference type="EMBL" id="TFD98687.1"/>
    </source>
</evidence>
<name>A0A4Y8L8N3_9BACT</name>
<evidence type="ECO:0000313" key="3">
    <source>
        <dbReference type="Proteomes" id="UP000297861"/>
    </source>
</evidence>
<dbReference type="CDD" id="cd00093">
    <property type="entry name" value="HTH_XRE"/>
    <property type="match status" value="1"/>
</dbReference>
<dbReference type="SUPFAM" id="SSF47413">
    <property type="entry name" value="lambda repressor-like DNA-binding domains"/>
    <property type="match status" value="1"/>
</dbReference>
<dbReference type="PROSITE" id="PS50943">
    <property type="entry name" value="HTH_CROC1"/>
    <property type="match status" value="1"/>
</dbReference>
<dbReference type="Proteomes" id="UP000297861">
    <property type="component" value="Unassembled WGS sequence"/>
</dbReference>
<dbReference type="InterPro" id="IPR001387">
    <property type="entry name" value="Cro/C1-type_HTH"/>
</dbReference>
<reference evidence="2 3" key="1">
    <citation type="submission" date="2019-03" db="EMBL/GenBank/DDBJ databases">
        <title>San Antonio Military Medical Center submission to MRSN (WRAIR), pending publication.</title>
        <authorList>
            <person name="Blyth D.M."/>
            <person name="Mccarthy S.L."/>
            <person name="Schall S.E."/>
            <person name="Stam J.A."/>
            <person name="Ong A.C."/>
            <person name="Mcgann P.T."/>
        </authorList>
    </citation>
    <scope>NUCLEOTIDE SEQUENCE [LARGE SCALE GENOMIC DNA]</scope>
    <source>
        <strain evidence="2 3">MRSN571793</strain>
    </source>
</reference>
<dbReference type="GO" id="GO:0003677">
    <property type="term" value="F:DNA binding"/>
    <property type="evidence" value="ECO:0007669"/>
    <property type="project" value="InterPro"/>
</dbReference>
<keyword evidence="3" id="KW-1185">Reference proteome</keyword>
<sequence>MKDRIKQIMETENMTPARFADTLQIGRAVISHILNGRNNPSLDVITRILSKMPEINSDWLLTGAGTMFKSDYKNSSEAHEQISSALPDLFAQLPSDNSVNPTIYTEKTEYRKDTEINDFPKPIHEVINERIIYKEAKEKKVKQIIIYYTDNTFETFNSHQN</sequence>
<comment type="caution">
    <text evidence="2">The sequence shown here is derived from an EMBL/GenBank/DDBJ whole genome shotgun (WGS) entry which is preliminary data.</text>
</comment>
<feature type="domain" description="HTH cro/C1-type" evidence="1">
    <location>
        <begin position="5"/>
        <end position="60"/>
    </location>
</feature>
<protein>
    <submittedName>
        <fullName evidence="2">XRE family transcriptional regulator</fullName>
    </submittedName>
</protein>
<dbReference type="RefSeq" id="WP_134435220.1">
    <property type="nucleotide sequence ID" value="NZ_AP028867.1"/>
</dbReference>
<dbReference type="OrthoDB" id="1034290at2"/>
<dbReference type="SMART" id="SM00530">
    <property type="entry name" value="HTH_XRE"/>
    <property type="match status" value="1"/>
</dbReference>
<dbReference type="Pfam" id="PF01381">
    <property type="entry name" value="HTH_3"/>
    <property type="match status" value="1"/>
</dbReference>
<organism evidence="2 3">
    <name type="scientific">Dysgonomonas capnocytophagoides</name>
    <dbReference type="NCBI Taxonomy" id="45254"/>
    <lineage>
        <taxon>Bacteria</taxon>
        <taxon>Pseudomonadati</taxon>
        <taxon>Bacteroidota</taxon>
        <taxon>Bacteroidia</taxon>
        <taxon>Bacteroidales</taxon>
        <taxon>Dysgonomonadaceae</taxon>
        <taxon>Dysgonomonas</taxon>
    </lineage>
</organism>
<dbReference type="Gene3D" id="1.10.260.40">
    <property type="entry name" value="lambda repressor-like DNA-binding domains"/>
    <property type="match status" value="1"/>
</dbReference>
<gene>
    <name evidence="2" type="ORF">E2605_00960</name>
</gene>
<dbReference type="STRING" id="1121485.GCA_000426485_00958"/>
<dbReference type="EMBL" id="SOML01000001">
    <property type="protein sequence ID" value="TFD98687.1"/>
    <property type="molecule type" value="Genomic_DNA"/>
</dbReference>
<dbReference type="InterPro" id="IPR010982">
    <property type="entry name" value="Lambda_DNA-bd_dom_sf"/>
</dbReference>